<gene>
    <name evidence="1" type="ORF">BV22DRAFT_1040183</name>
</gene>
<evidence type="ECO:0000313" key="2">
    <source>
        <dbReference type="Proteomes" id="UP000790709"/>
    </source>
</evidence>
<protein>
    <submittedName>
        <fullName evidence="1">Nucleotide-binding domain-containing protein</fullName>
    </submittedName>
</protein>
<dbReference type="Proteomes" id="UP000790709">
    <property type="component" value="Unassembled WGS sequence"/>
</dbReference>
<keyword evidence="2" id="KW-1185">Reference proteome</keyword>
<name>A0ACB8B4W7_9AGAM</name>
<evidence type="ECO:0000313" key="1">
    <source>
        <dbReference type="EMBL" id="KAH7920138.1"/>
    </source>
</evidence>
<accession>A0ACB8B4W7</accession>
<organism evidence="1 2">
    <name type="scientific">Leucogyrophana mollusca</name>
    <dbReference type="NCBI Taxonomy" id="85980"/>
    <lineage>
        <taxon>Eukaryota</taxon>
        <taxon>Fungi</taxon>
        <taxon>Dikarya</taxon>
        <taxon>Basidiomycota</taxon>
        <taxon>Agaricomycotina</taxon>
        <taxon>Agaricomycetes</taxon>
        <taxon>Agaricomycetidae</taxon>
        <taxon>Boletales</taxon>
        <taxon>Boletales incertae sedis</taxon>
        <taxon>Leucogyrophana</taxon>
    </lineage>
</organism>
<sequence>MQKFAQVCSRQHRLGLVPSSLTTSRLQTLPAQAARTFATDAPPRPKIPTEPRPRSRFLRRSLTAARYSGYALLSGTFGVLAIGAGIFIHDAFTYTDKHVDRVPVSPLALHPERGGPKDLPVVRVQVDDEEDEEAKRLSEKPKLVIVGGGWGAIAAMQSMSPGDYHVTVVASETFTTFTPLLPSAAVGTVQIRSLIEPIRKIIARLRGHFISGKAVDLVMSERLLEVETGDKHRIYIPYDKLVIACGSTSSTHGVPGLEHCFQLKTISDAQAIRRRIMDNFEAASLPTTTPEERKRLLSFVVCGGGPTGVETAAEIYDFCQEDIMNYYPKICREEVSIHVIQSREHILNTYSEAISKYAEAKFRRDNVDLITSARVGEVHDDRVSYTVRSPDGNVTKHEIPTNFVLWSTGIAMNPFTQRVSNLLPNQVHKKAIEVDAHLRVKGAPLGEVYAIGDCATVETSVVSHLLELVDEADKDKNGKIDFDEFDFMVSRIKHRIPMSEDHLQKVRTLFDLYDSDADNSLSLNELCTLLEEIGNKITALPATAQVASQQGKYLGKKFSQLAKQREVLIANDVREMDEAVSGPFRYTHLGSLAYIGNAAVFDLGKMSFMGGLVAMYAWRSIYWSEQVSARTRALLMIDWIIRGVWGRDLSRL</sequence>
<reference evidence="1" key="1">
    <citation type="journal article" date="2021" name="New Phytol.">
        <title>Evolutionary innovations through gain and loss of genes in the ectomycorrhizal Boletales.</title>
        <authorList>
            <person name="Wu G."/>
            <person name="Miyauchi S."/>
            <person name="Morin E."/>
            <person name="Kuo A."/>
            <person name="Drula E."/>
            <person name="Varga T."/>
            <person name="Kohler A."/>
            <person name="Feng B."/>
            <person name="Cao Y."/>
            <person name="Lipzen A."/>
            <person name="Daum C."/>
            <person name="Hundley H."/>
            <person name="Pangilinan J."/>
            <person name="Johnson J."/>
            <person name="Barry K."/>
            <person name="LaButti K."/>
            <person name="Ng V."/>
            <person name="Ahrendt S."/>
            <person name="Min B."/>
            <person name="Choi I.G."/>
            <person name="Park H."/>
            <person name="Plett J.M."/>
            <person name="Magnuson J."/>
            <person name="Spatafora J.W."/>
            <person name="Nagy L.G."/>
            <person name="Henrissat B."/>
            <person name="Grigoriev I.V."/>
            <person name="Yang Z.L."/>
            <person name="Xu J."/>
            <person name="Martin F.M."/>
        </authorList>
    </citation>
    <scope>NUCLEOTIDE SEQUENCE</scope>
    <source>
        <strain evidence="1">KUC20120723A-06</strain>
    </source>
</reference>
<proteinExistence type="predicted"/>
<comment type="caution">
    <text evidence="1">The sequence shown here is derived from an EMBL/GenBank/DDBJ whole genome shotgun (WGS) entry which is preliminary data.</text>
</comment>
<dbReference type="EMBL" id="MU266601">
    <property type="protein sequence ID" value="KAH7920138.1"/>
    <property type="molecule type" value="Genomic_DNA"/>
</dbReference>